<feature type="domain" description="MobA-like NTP transferase" evidence="2">
    <location>
        <begin position="4"/>
        <end position="158"/>
    </location>
</feature>
<dbReference type="Gene3D" id="3.90.550.10">
    <property type="entry name" value="Spore Coat Polysaccharide Biosynthesis Protein SpsA, Chain A"/>
    <property type="match status" value="1"/>
</dbReference>
<dbReference type="PANTHER" id="PTHR43777">
    <property type="entry name" value="MOLYBDENUM COFACTOR CYTIDYLYLTRANSFERASE"/>
    <property type="match status" value="1"/>
</dbReference>
<name>A0ABV4EAH7_9GAMM</name>
<reference evidence="3 4" key="1">
    <citation type="submission" date="2024-07" db="EMBL/GenBank/DDBJ databases">
        <authorList>
            <person name="Hebao G."/>
        </authorList>
    </citation>
    <scope>NUCLEOTIDE SEQUENCE [LARGE SCALE GENOMIC DNA]</scope>
    <source>
        <strain evidence="3 4">ACCC 02193</strain>
    </source>
</reference>
<protein>
    <submittedName>
        <fullName evidence="3">NTP transferase domain-containing protein</fullName>
    </submittedName>
</protein>
<dbReference type="GO" id="GO:0016740">
    <property type="term" value="F:transferase activity"/>
    <property type="evidence" value="ECO:0007669"/>
    <property type="project" value="UniProtKB-KW"/>
</dbReference>
<dbReference type="SUPFAM" id="SSF53448">
    <property type="entry name" value="Nucleotide-diphospho-sugar transferases"/>
    <property type="match status" value="1"/>
</dbReference>
<dbReference type="Proteomes" id="UP001565243">
    <property type="component" value="Unassembled WGS sequence"/>
</dbReference>
<dbReference type="RefSeq" id="WP_253457428.1">
    <property type="nucleotide sequence ID" value="NZ_JBGFFX010000010.1"/>
</dbReference>
<keyword evidence="4" id="KW-1185">Reference proteome</keyword>
<organism evidence="3 4">
    <name type="scientific">Erwinia aeris</name>
    <dbReference type="NCBI Taxonomy" id="3239803"/>
    <lineage>
        <taxon>Bacteria</taxon>
        <taxon>Pseudomonadati</taxon>
        <taxon>Pseudomonadota</taxon>
        <taxon>Gammaproteobacteria</taxon>
        <taxon>Enterobacterales</taxon>
        <taxon>Erwiniaceae</taxon>
        <taxon>Erwinia</taxon>
    </lineage>
</organism>
<keyword evidence="3" id="KW-0808">Transferase</keyword>
<dbReference type="Pfam" id="PF12804">
    <property type="entry name" value="NTP_transf_3"/>
    <property type="match status" value="1"/>
</dbReference>
<keyword evidence="1" id="KW-0460">Magnesium</keyword>
<dbReference type="EMBL" id="JBGFFX010000010">
    <property type="protein sequence ID" value="MEY8771934.1"/>
    <property type="molecule type" value="Genomic_DNA"/>
</dbReference>
<accession>A0ABV4EAH7</accession>
<dbReference type="PANTHER" id="PTHR43777:SF1">
    <property type="entry name" value="MOLYBDENUM COFACTOR CYTIDYLYLTRANSFERASE"/>
    <property type="match status" value="1"/>
</dbReference>
<evidence type="ECO:0000313" key="4">
    <source>
        <dbReference type="Proteomes" id="UP001565243"/>
    </source>
</evidence>
<comment type="caution">
    <text evidence="3">The sequence shown here is derived from an EMBL/GenBank/DDBJ whole genome shotgun (WGS) entry which is preliminary data.</text>
</comment>
<dbReference type="CDD" id="cd04182">
    <property type="entry name" value="GT_2_like_f"/>
    <property type="match status" value="1"/>
</dbReference>
<gene>
    <name evidence="3" type="ORF">AB6T85_16150</name>
</gene>
<sequence>MKECIMLAAGRSSRMGCWKMLLPWQDTTVLDSAIRNALAFCDRVILVTGYRAEELHQRYAHWPAVDVCHNAGYQAGMFSSVRCGAAVLSGGRFFVVPGDMPAIDPTIYAQLWRHQSLCCQLPCYAGKNGHPVLLPAGMAARITAAPEQSTLRKLIQEYGCISVPIDSPTVHWDLDTPAQYQQRLSNAC</sequence>
<dbReference type="InterPro" id="IPR025877">
    <property type="entry name" value="MobA-like_NTP_Trfase"/>
</dbReference>
<evidence type="ECO:0000256" key="1">
    <source>
        <dbReference type="ARBA" id="ARBA00022842"/>
    </source>
</evidence>
<evidence type="ECO:0000313" key="3">
    <source>
        <dbReference type="EMBL" id="MEY8771934.1"/>
    </source>
</evidence>
<dbReference type="InterPro" id="IPR029044">
    <property type="entry name" value="Nucleotide-diphossugar_trans"/>
</dbReference>
<evidence type="ECO:0000259" key="2">
    <source>
        <dbReference type="Pfam" id="PF12804"/>
    </source>
</evidence>
<proteinExistence type="predicted"/>